<accession>A0A6M3M0W7</accession>
<sequence>MRRYGIERARRDFKKLVEAANETGAPITITRYGERIAVLMPGRLTVDLLRGLHKAPELIEMALAMASGNKRPPWPDDVKFLKETVRIAAEVHGRND</sequence>
<organism evidence="2">
    <name type="scientific">viral metagenome</name>
    <dbReference type="NCBI Taxonomy" id="1070528"/>
    <lineage>
        <taxon>unclassified sequences</taxon>
        <taxon>metagenomes</taxon>
        <taxon>organismal metagenomes</taxon>
    </lineage>
</organism>
<dbReference type="NCBIfam" id="TIGR01552">
    <property type="entry name" value="phd_fam"/>
    <property type="match status" value="1"/>
</dbReference>
<dbReference type="Pfam" id="PF02604">
    <property type="entry name" value="PhdYeFM_antitox"/>
    <property type="match status" value="1"/>
</dbReference>
<comment type="similarity">
    <text evidence="1">Belongs to the phD/YefM antitoxin family.</text>
</comment>
<protein>
    <submittedName>
        <fullName evidence="2">Putative antitoxin family protein</fullName>
    </submittedName>
</protein>
<dbReference type="InterPro" id="IPR036165">
    <property type="entry name" value="YefM-like_sf"/>
</dbReference>
<dbReference type="Gene3D" id="3.40.1620.10">
    <property type="entry name" value="YefM-like domain"/>
    <property type="match status" value="1"/>
</dbReference>
<reference evidence="2" key="1">
    <citation type="submission" date="2020-03" db="EMBL/GenBank/DDBJ databases">
        <title>The deep terrestrial virosphere.</title>
        <authorList>
            <person name="Holmfeldt K."/>
            <person name="Nilsson E."/>
            <person name="Simone D."/>
            <person name="Lopez-Fernandez M."/>
            <person name="Wu X."/>
            <person name="de Brujin I."/>
            <person name="Lundin D."/>
            <person name="Andersson A."/>
            <person name="Bertilsson S."/>
            <person name="Dopson M."/>
        </authorList>
    </citation>
    <scope>NUCLEOTIDE SEQUENCE</scope>
    <source>
        <strain evidence="2">MM171A00145</strain>
    </source>
</reference>
<gene>
    <name evidence="2" type="ORF">MM171A00145_0075</name>
</gene>
<evidence type="ECO:0000256" key="1">
    <source>
        <dbReference type="ARBA" id="ARBA00009981"/>
    </source>
</evidence>
<proteinExistence type="inferred from homology"/>
<name>A0A6M3M0W7_9ZZZZ</name>
<dbReference type="EMBL" id="MT143705">
    <property type="protein sequence ID" value="QJB01138.1"/>
    <property type="molecule type" value="Genomic_DNA"/>
</dbReference>
<dbReference type="InterPro" id="IPR006442">
    <property type="entry name" value="Antitoxin_Phd/YefM"/>
</dbReference>
<dbReference type="SUPFAM" id="SSF143120">
    <property type="entry name" value="YefM-like"/>
    <property type="match status" value="1"/>
</dbReference>
<evidence type="ECO:0000313" key="2">
    <source>
        <dbReference type="EMBL" id="QJB01138.1"/>
    </source>
</evidence>
<dbReference type="AlphaFoldDB" id="A0A6M3M0W7"/>